<reference evidence="2" key="2">
    <citation type="submission" date="2015-06" db="UniProtKB">
        <authorList>
            <consortium name="EnsemblMetazoa"/>
        </authorList>
    </citation>
    <scope>IDENTIFICATION</scope>
</reference>
<dbReference type="EnsemblMetazoa" id="MESCA009872-RA">
    <property type="protein sequence ID" value="MESCA009872-PA"/>
    <property type="gene ID" value="MESCA009872"/>
</dbReference>
<feature type="compositionally biased region" description="Polar residues" evidence="1">
    <location>
        <begin position="31"/>
        <end position="53"/>
    </location>
</feature>
<name>T1H121_MEGSC</name>
<protein>
    <submittedName>
        <fullName evidence="2">Uncharacterized protein</fullName>
    </submittedName>
</protein>
<sequence>MEPLVIGANKITFNRNGSLIRTKSQSRETEAQSMNPRGTNTTMGVSTNLNLIPNTPLPTEEATGHLAHLLGGIL</sequence>
<proteinExistence type="predicted"/>
<dbReference type="Proteomes" id="UP000015102">
    <property type="component" value="Unassembled WGS sequence"/>
</dbReference>
<accession>T1H121</accession>
<dbReference type="EMBL" id="CAQQ02383874">
    <property type="status" value="NOT_ANNOTATED_CDS"/>
    <property type="molecule type" value="Genomic_DNA"/>
</dbReference>
<dbReference type="EMBL" id="CAQQ02383873">
    <property type="status" value="NOT_ANNOTATED_CDS"/>
    <property type="molecule type" value="Genomic_DNA"/>
</dbReference>
<organism evidence="2 3">
    <name type="scientific">Megaselia scalaris</name>
    <name type="common">Humpbacked fly</name>
    <name type="synonym">Phora scalaris</name>
    <dbReference type="NCBI Taxonomy" id="36166"/>
    <lineage>
        <taxon>Eukaryota</taxon>
        <taxon>Metazoa</taxon>
        <taxon>Ecdysozoa</taxon>
        <taxon>Arthropoda</taxon>
        <taxon>Hexapoda</taxon>
        <taxon>Insecta</taxon>
        <taxon>Pterygota</taxon>
        <taxon>Neoptera</taxon>
        <taxon>Endopterygota</taxon>
        <taxon>Diptera</taxon>
        <taxon>Brachycera</taxon>
        <taxon>Muscomorpha</taxon>
        <taxon>Platypezoidea</taxon>
        <taxon>Phoridae</taxon>
        <taxon>Megaseliini</taxon>
        <taxon>Megaselia</taxon>
    </lineage>
</organism>
<feature type="region of interest" description="Disordered" evidence="1">
    <location>
        <begin position="22"/>
        <end position="60"/>
    </location>
</feature>
<dbReference type="HOGENOM" id="CLU_2690635_0_0_1"/>
<keyword evidence="3" id="KW-1185">Reference proteome</keyword>
<reference evidence="3" key="1">
    <citation type="submission" date="2013-02" db="EMBL/GenBank/DDBJ databases">
        <authorList>
            <person name="Hughes D."/>
        </authorList>
    </citation>
    <scope>NUCLEOTIDE SEQUENCE</scope>
    <source>
        <strain>Durham</strain>
        <strain evidence="3">NC isolate 2 -- Noor lab</strain>
    </source>
</reference>
<evidence type="ECO:0000313" key="2">
    <source>
        <dbReference type="EnsemblMetazoa" id="MESCA009872-PA"/>
    </source>
</evidence>
<evidence type="ECO:0000313" key="3">
    <source>
        <dbReference type="Proteomes" id="UP000015102"/>
    </source>
</evidence>
<evidence type="ECO:0000256" key="1">
    <source>
        <dbReference type="SAM" id="MobiDB-lite"/>
    </source>
</evidence>
<dbReference type="AlphaFoldDB" id="T1H121"/>